<evidence type="ECO:0000256" key="3">
    <source>
        <dbReference type="ARBA" id="ARBA00022729"/>
    </source>
</evidence>
<evidence type="ECO:0000256" key="7">
    <source>
        <dbReference type="SAM" id="SignalP"/>
    </source>
</evidence>
<dbReference type="PANTHER" id="PTHR30429:SF3">
    <property type="entry name" value="LIPOPROTEIN"/>
    <property type="match status" value="1"/>
</dbReference>
<dbReference type="Gene3D" id="3.40.190.10">
    <property type="entry name" value="Periplasmic binding protein-like II"/>
    <property type="match status" value="2"/>
</dbReference>
<evidence type="ECO:0000256" key="4">
    <source>
        <dbReference type="ARBA" id="ARBA00023136"/>
    </source>
</evidence>
<evidence type="ECO:0000313" key="8">
    <source>
        <dbReference type="EMBL" id="KGM18929.1"/>
    </source>
</evidence>
<reference evidence="8 9" key="1">
    <citation type="submission" date="2014-10" db="EMBL/GenBank/DDBJ databases">
        <title>Whole Genome sequence of Corynebacterium auriscanis strain CIP 106629.</title>
        <authorList>
            <person name="Hassan S.S."/>
            <person name="Jamal S.B."/>
            <person name="Tiwari S."/>
            <person name="Oliveira L.D.C."/>
            <person name="Souza F."/>
            <person name="Mariano D.C."/>
            <person name="Almeida S."/>
            <person name="Dorella F."/>
            <person name="Pereira F."/>
            <person name="Carvalho A."/>
            <person name="Leal C.A."/>
            <person name="Soares S.D.C."/>
            <person name="Figueiredo H.C."/>
            <person name="Silva A."/>
            <person name="Azevedo V.A."/>
        </authorList>
    </citation>
    <scope>NUCLEOTIDE SEQUENCE [LARGE SCALE GENOMIC DNA]</scope>
    <source>
        <strain evidence="8 9">CIP 106629</strain>
    </source>
</reference>
<dbReference type="GO" id="GO:0016020">
    <property type="term" value="C:membrane"/>
    <property type="evidence" value="ECO:0007669"/>
    <property type="project" value="UniProtKB-SubCell"/>
</dbReference>
<keyword evidence="3 7" id="KW-0732">Signal</keyword>
<evidence type="ECO:0000313" key="9">
    <source>
        <dbReference type="Proteomes" id="UP000030145"/>
    </source>
</evidence>
<organism evidence="8 9">
    <name type="scientific">Corynebacterium auriscanis</name>
    <dbReference type="NCBI Taxonomy" id="99807"/>
    <lineage>
        <taxon>Bacteria</taxon>
        <taxon>Bacillati</taxon>
        <taxon>Actinomycetota</taxon>
        <taxon>Actinomycetes</taxon>
        <taxon>Mycobacteriales</taxon>
        <taxon>Corynebacteriaceae</taxon>
        <taxon>Corynebacterium</taxon>
    </lineage>
</organism>
<comment type="caution">
    <text evidence="8">The sequence shown here is derived from an EMBL/GenBank/DDBJ whole genome shotgun (WGS) entry which is preliminary data.</text>
</comment>
<dbReference type="GeneID" id="300553548"/>
<keyword evidence="9" id="KW-1185">Reference proteome</keyword>
<evidence type="ECO:0000256" key="6">
    <source>
        <dbReference type="ARBA" id="ARBA00023288"/>
    </source>
</evidence>
<gene>
    <name evidence="8" type="ORF">MA47_04895</name>
</gene>
<name>A0A0A2DM23_9CORY</name>
<comment type="similarity">
    <text evidence="2">Belongs to the NlpA lipoprotein family.</text>
</comment>
<dbReference type="RefSeq" id="WP_035113704.1">
    <property type="nucleotide sequence ID" value="NZ_CP047046.1"/>
</dbReference>
<dbReference type="PROSITE" id="PS51257">
    <property type="entry name" value="PROKAR_LIPOPROTEIN"/>
    <property type="match status" value="1"/>
</dbReference>
<dbReference type="SUPFAM" id="SSF53850">
    <property type="entry name" value="Periplasmic binding protein-like II"/>
    <property type="match status" value="1"/>
</dbReference>
<comment type="subcellular location">
    <subcellularLocation>
        <location evidence="1">Membrane</location>
        <topology evidence="1">Lipid-anchor</topology>
    </subcellularLocation>
</comment>
<evidence type="ECO:0000256" key="5">
    <source>
        <dbReference type="ARBA" id="ARBA00023139"/>
    </source>
</evidence>
<accession>A0A0A2DM23</accession>
<evidence type="ECO:0000256" key="1">
    <source>
        <dbReference type="ARBA" id="ARBA00004635"/>
    </source>
</evidence>
<dbReference type="Proteomes" id="UP000030145">
    <property type="component" value="Unassembled WGS sequence"/>
</dbReference>
<protein>
    <submittedName>
        <fullName evidence="8">Methionine ABC transporter substrate-binding protein</fullName>
    </submittedName>
</protein>
<dbReference type="InterPro" id="IPR004872">
    <property type="entry name" value="Lipoprotein_NlpA"/>
</dbReference>
<sequence length="289" mass="31439">MSLGRKALAAALAATTAFSLAACGGNDEEAIKIGTTDSDQKQWQVFKEELDKAGIKGEVVSFNDYNIPNQALKDGQIDINNFQHMKFLAEYNVGNDTNLVPVGATEIVPLALYYKDHKSVADVEKAGEVVIPNDSTNQGRAINVLVQAKLVTLKKDGLLTPTPADIDESKSKIKVTTVDAAQTATSYLDGKPAVVNNSFLSKAGIDPNTAIFKDDPKADEAKPYINGFVTTKENQNKEEFKKLVEIWHSKPVQDALNEESKGTSVEIKMDGPELEKILTETQDKLKAQK</sequence>
<keyword evidence="4" id="KW-0472">Membrane</keyword>
<keyword evidence="6" id="KW-0449">Lipoprotein</keyword>
<feature type="chain" id="PRO_5039165639" evidence="7">
    <location>
        <begin position="22"/>
        <end position="289"/>
    </location>
</feature>
<feature type="signal peptide" evidence="7">
    <location>
        <begin position="1"/>
        <end position="21"/>
    </location>
</feature>
<dbReference type="EMBL" id="JRVJ01000004">
    <property type="protein sequence ID" value="KGM18929.1"/>
    <property type="molecule type" value="Genomic_DNA"/>
</dbReference>
<dbReference type="AlphaFoldDB" id="A0A0A2DM23"/>
<dbReference type="PANTHER" id="PTHR30429">
    <property type="entry name" value="D-METHIONINE-BINDING LIPOPROTEIN METQ"/>
    <property type="match status" value="1"/>
</dbReference>
<keyword evidence="5" id="KW-0564">Palmitate</keyword>
<dbReference type="Pfam" id="PF03180">
    <property type="entry name" value="Lipoprotein_9"/>
    <property type="match status" value="1"/>
</dbReference>
<proteinExistence type="inferred from homology"/>
<evidence type="ECO:0000256" key="2">
    <source>
        <dbReference type="ARBA" id="ARBA00008973"/>
    </source>
</evidence>